<keyword evidence="2" id="KW-1185">Reference proteome</keyword>
<evidence type="ECO:0000313" key="1">
    <source>
        <dbReference type="EMBL" id="CAG8760438.1"/>
    </source>
</evidence>
<reference evidence="1" key="1">
    <citation type="submission" date="2021-06" db="EMBL/GenBank/DDBJ databases">
        <authorList>
            <person name="Kallberg Y."/>
            <person name="Tangrot J."/>
            <person name="Rosling A."/>
        </authorList>
    </citation>
    <scope>NUCLEOTIDE SEQUENCE</scope>
    <source>
        <strain evidence="1">MA453B</strain>
    </source>
</reference>
<organism evidence="1 2">
    <name type="scientific">Dentiscutata erythropus</name>
    <dbReference type="NCBI Taxonomy" id="1348616"/>
    <lineage>
        <taxon>Eukaryota</taxon>
        <taxon>Fungi</taxon>
        <taxon>Fungi incertae sedis</taxon>
        <taxon>Mucoromycota</taxon>
        <taxon>Glomeromycotina</taxon>
        <taxon>Glomeromycetes</taxon>
        <taxon>Diversisporales</taxon>
        <taxon>Gigasporaceae</taxon>
        <taxon>Dentiscutata</taxon>
    </lineage>
</organism>
<protein>
    <submittedName>
        <fullName evidence="1">12894_t:CDS:1</fullName>
    </submittedName>
</protein>
<sequence>MSLLHYTLLPPFPLETVFEILKHADNKTLLTCLVLNHKWFQTIAQILWRDPNFKSIKTIETLIAGLNSDEKLLFPYEPKNNGLWFHYPIFITEVSIDIVEGIKKWMLFNLGEINSVKFLKIMATLSIMILRTSQNLRRLVFGGSGLVLDDQLSELRDALFAAIENNRTLTSLSVMAFSHVLEINNTLTKLDVPGNYIGPNGVESLSYETLNPLVDVLKNTSTPH</sequence>
<name>A0A9N9NVC4_9GLOM</name>
<comment type="caution">
    <text evidence="1">The sequence shown here is derived from an EMBL/GenBank/DDBJ whole genome shotgun (WGS) entry which is preliminary data.</text>
</comment>
<dbReference type="InterPro" id="IPR036047">
    <property type="entry name" value="F-box-like_dom_sf"/>
</dbReference>
<dbReference type="SUPFAM" id="SSF81383">
    <property type="entry name" value="F-box domain"/>
    <property type="match status" value="1"/>
</dbReference>
<dbReference type="InterPro" id="IPR032675">
    <property type="entry name" value="LRR_dom_sf"/>
</dbReference>
<proteinExistence type="predicted"/>
<dbReference type="SUPFAM" id="SSF52047">
    <property type="entry name" value="RNI-like"/>
    <property type="match status" value="1"/>
</dbReference>
<accession>A0A9N9NVC4</accession>
<dbReference type="AlphaFoldDB" id="A0A9N9NVC4"/>
<dbReference type="OrthoDB" id="427001at2759"/>
<dbReference type="Proteomes" id="UP000789405">
    <property type="component" value="Unassembled WGS sequence"/>
</dbReference>
<gene>
    <name evidence="1" type="ORF">DERYTH_LOCUS17770</name>
</gene>
<evidence type="ECO:0000313" key="2">
    <source>
        <dbReference type="Proteomes" id="UP000789405"/>
    </source>
</evidence>
<dbReference type="Gene3D" id="3.80.10.10">
    <property type="entry name" value="Ribonuclease Inhibitor"/>
    <property type="match status" value="1"/>
</dbReference>
<dbReference type="EMBL" id="CAJVPY010017119">
    <property type="protein sequence ID" value="CAG8760438.1"/>
    <property type="molecule type" value="Genomic_DNA"/>
</dbReference>